<protein>
    <submittedName>
        <fullName evidence="1">Uncharacterized protein</fullName>
    </submittedName>
</protein>
<name>A0ABQ4SBK7_9HYPH</name>
<dbReference type="RefSeq" id="WP_290365817.1">
    <property type="nucleotide sequence ID" value="NZ_JAUFPY010000025.1"/>
</dbReference>
<keyword evidence="2" id="KW-1185">Reference proteome</keyword>
<dbReference type="EMBL" id="BPQQ01000027">
    <property type="protein sequence ID" value="GJE00482.1"/>
    <property type="molecule type" value="Genomic_DNA"/>
</dbReference>
<reference evidence="1" key="1">
    <citation type="journal article" date="2021" name="Front. Microbiol.">
        <title>Comprehensive Comparative Genomics and Phenotyping of Methylobacterium Species.</title>
        <authorList>
            <person name="Alessa O."/>
            <person name="Ogura Y."/>
            <person name="Fujitani Y."/>
            <person name="Takami H."/>
            <person name="Hayashi T."/>
            <person name="Sahin N."/>
            <person name="Tani A."/>
        </authorList>
    </citation>
    <scope>NUCLEOTIDE SEQUENCE</scope>
    <source>
        <strain evidence="1">DSM 17168</strain>
    </source>
</reference>
<evidence type="ECO:0000313" key="1">
    <source>
        <dbReference type="EMBL" id="GJE00482.1"/>
    </source>
</evidence>
<proteinExistence type="predicted"/>
<comment type="caution">
    <text evidence="1">The sequence shown here is derived from an EMBL/GenBank/DDBJ whole genome shotgun (WGS) entry which is preliminary data.</text>
</comment>
<gene>
    <name evidence="1" type="ORF">GMJLKIPL_2404</name>
</gene>
<reference evidence="1" key="2">
    <citation type="submission" date="2021-08" db="EMBL/GenBank/DDBJ databases">
        <authorList>
            <person name="Tani A."/>
            <person name="Ola A."/>
            <person name="Ogura Y."/>
            <person name="Katsura K."/>
            <person name="Hayashi T."/>
        </authorList>
    </citation>
    <scope>NUCLEOTIDE SEQUENCE</scope>
    <source>
        <strain evidence="1">DSM 17168</strain>
    </source>
</reference>
<evidence type="ECO:0000313" key="2">
    <source>
        <dbReference type="Proteomes" id="UP001055153"/>
    </source>
</evidence>
<accession>A0ABQ4SBK7</accession>
<dbReference type="Proteomes" id="UP001055153">
    <property type="component" value="Unassembled WGS sequence"/>
</dbReference>
<sequence length="100" mass="10609">MPTNPETPHPDWPRRIAQAYLAGVRPPLTPRMAEDLLGRLAEALHGGEAPRQAANAALDAFEAELNAVAGPRVAELDAAGHVTMGHRSEAGRPLRTFGGQ</sequence>
<organism evidence="1 2">
    <name type="scientific">Methylobacterium isbiliense</name>
    <dbReference type="NCBI Taxonomy" id="315478"/>
    <lineage>
        <taxon>Bacteria</taxon>
        <taxon>Pseudomonadati</taxon>
        <taxon>Pseudomonadota</taxon>
        <taxon>Alphaproteobacteria</taxon>
        <taxon>Hyphomicrobiales</taxon>
        <taxon>Methylobacteriaceae</taxon>
        <taxon>Methylobacterium</taxon>
    </lineage>
</organism>